<dbReference type="PRINTS" id="PR00411">
    <property type="entry name" value="PNDRDTASEI"/>
</dbReference>
<proteinExistence type="predicted"/>
<dbReference type="InterPro" id="IPR036188">
    <property type="entry name" value="FAD/NAD-bd_sf"/>
</dbReference>
<feature type="domain" description="RsdA/BaiN/AoA(So)-like Rossmann fold-like" evidence="4">
    <location>
        <begin position="5"/>
        <end position="408"/>
    </location>
</feature>
<feature type="domain" description="RsdA/BaiN/AoA(So)-like insert" evidence="5">
    <location>
        <begin position="192"/>
        <end position="355"/>
    </location>
</feature>
<reference evidence="6" key="1">
    <citation type="submission" date="2020-10" db="EMBL/GenBank/DDBJ databases">
        <authorList>
            <person name="Gilroy R."/>
        </authorList>
    </citation>
    <scope>NUCLEOTIDE SEQUENCE</scope>
    <source>
        <strain evidence="6">ChiGjej1B1-1684</strain>
    </source>
</reference>
<evidence type="ECO:0000313" key="6">
    <source>
        <dbReference type="EMBL" id="HIU50620.1"/>
    </source>
</evidence>
<dbReference type="PANTHER" id="PTHR42887">
    <property type="entry name" value="OS12G0638800 PROTEIN"/>
    <property type="match status" value="1"/>
</dbReference>
<dbReference type="Gene3D" id="3.50.50.60">
    <property type="entry name" value="FAD/NAD(P)-binding domain"/>
    <property type="match status" value="1"/>
</dbReference>
<dbReference type="Pfam" id="PF03486">
    <property type="entry name" value="HI0933_like"/>
    <property type="match status" value="1"/>
</dbReference>
<comment type="cofactor">
    <cofactor evidence="1">
        <name>FAD</name>
        <dbReference type="ChEBI" id="CHEBI:57692"/>
    </cofactor>
</comment>
<evidence type="ECO:0000256" key="3">
    <source>
        <dbReference type="ARBA" id="ARBA00022827"/>
    </source>
</evidence>
<dbReference type="Pfam" id="PF22780">
    <property type="entry name" value="HI0933_like_1st"/>
    <property type="match status" value="1"/>
</dbReference>
<dbReference type="PRINTS" id="PR00368">
    <property type="entry name" value="FADPNR"/>
</dbReference>
<dbReference type="AlphaFoldDB" id="A0A9D1LYM5"/>
<dbReference type="SUPFAM" id="SSF160996">
    <property type="entry name" value="HI0933 insert domain-like"/>
    <property type="match status" value="1"/>
</dbReference>
<dbReference type="NCBIfam" id="TIGR00275">
    <property type="entry name" value="aminoacetone oxidase family FAD-binding enzyme"/>
    <property type="match status" value="1"/>
</dbReference>
<evidence type="ECO:0000313" key="7">
    <source>
        <dbReference type="Proteomes" id="UP000824118"/>
    </source>
</evidence>
<name>A0A9D1LYM5_9FIRM</name>
<dbReference type="PANTHER" id="PTHR42887:SF2">
    <property type="entry name" value="OS12G0638800 PROTEIN"/>
    <property type="match status" value="1"/>
</dbReference>
<evidence type="ECO:0000259" key="4">
    <source>
        <dbReference type="Pfam" id="PF03486"/>
    </source>
</evidence>
<accession>A0A9D1LYM5</accession>
<dbReference type="InterPro" id="IPR023166">
    <property type="entry name" value="BaiN-like_dom_sf"/>
</dbReference>
<evidence type="ECO:0000259" key="5">
    <source>
        <dbReference type="Pfam" id="PF22780"/>
    </source>
</evidence>
<dbReference type="Gene3D" id="1.10.8.260">
    <property type="entry name" value="HI0933 insert domain-like"/>
    <property type="match status" value="1"/>
</dbReference>
<dbReference type="Gene3D" id="2.40.30.10">
    <property type="entry name" value="Translation factors"/>
    <property type="match status" value="1"/>
</dbReference>
<reference evidence="6" key="2">
    <citation type="journal article" date="2021" name="PeerJ">
        <title>Extensive microbial diversity within the chicken gut microbiome revealed by metagenomics and culture.</title>
        <authorList>
            <person name="Gilroy R."/>
            <person name="Ravi A."/>
            <person name="Getino M."/>
            <person name="Pursley I."/>
            <person name="Horton D.L."/>
            <person name="Alikhan N.F."/>
            <person name="Baker D."/>
            <person name="Gharbi K."/>
            <person name="Hall N."/>
            <person name="Watson M."/>
            <person name="Adriaenssens E.M."/>
            <person name="Foster-Nyarko E."/>
            <person name="Jarju S."/>
            <person name="Secka A."/>
            <person name="Antonio M."/>
            <person name="Oren A."/>
            <person name="Chaudhuri R.R."/>
            <person name="La Ragione R."/>
            <person name="Hildebrand F."/>
            <person name="Pallen M.J."/>
        </authorList>
    </citation>
    <scope>NUCLEOTIDE SEQUENCE</scope>
    <source>
        <strain evidence="6">ChiGjej1B1-1684</strain>
    </source>
</reference>
<dbReference type="SUPFAM" id="SSF51905">
    <property type="entry name" value="FAD/NAD(P)-binding domain"/>
    <property type="match status" value="1"/>
</dbReference>
<dbReference type="Proteomes" id="UP000824118">
    <property type="component" value="Unassembled WGS sequence"/>
</dbReference>
<evidence type="ECO:0000256" key="1">
    <source>
        <dbReference type="ARBA" id="ARBA00001974"/>
    </source>
</evidence>
<protein>
    <submittedName>
        <fullName evidence="6">NAD(P)/FAD-dependent oxidoreductase</fullName>
    </submittedName>
</protein>
<dbReference type="InterPro" id="IPR057661">
    <property type="entry name" value="RsdA/BaiN/AoA(So)_Rossmann"/>
</dbReference>
<evidence type="ECO:0000256" key="2">
    <source>
        <dbReference type="ARBA" id="ARBA00022630"/>
    </source>
</evidence>
<dbReference type="InterPro" id="IPR004792">
    <property type="entry name" value="BaiN-like"/>
</dbReference>
<dbReference type="InterPro" id="IPR055178">
    <property type="entry name" value="RsdA/BaiN/AoA(So)-like_dom"/>
</dbReference>
<sequence length="411" mass="44611">MQGEKIAVIGAGAAGMMAAYRAASLGGDVTVFEKNNMFGKKIRITGKGRCNITNACDNDEFIRNIPTNGRFMYSSLNGFTPWDTIDFFESHGLKTKIERGNRVFPVSDKAADVAVTLHKAATEAGAVFSGHKVTDVLAENGEITGLVLENGEKRSFQKVIIATGGKSYPLTGSTGDGYAFAQKLGHTIIPLKPSLVPIESPDKFCRDMQGLSLKNTGMTVVNADSGKEVYRDFGEMLFTHFGISGPMVLSAGANIKNPDKTKYVIYLDLKPALSEEKLDQRILRDFEKNINKAVSNSLGELLPRKMIPVVLNRWGISFDTKCNSVTREQRTALVKLLKSFSINVKGFRPIEEAIVTSGGVCTKEINPSTMESRIVKGLYFAGEVIDVDGYTGGFNLQIAFSTGWAAGESCL</sequence>
<comment type="caution">
    <text evidence="6">The sequence shown here is derived from an EMBL/GenBank/DDBJ whole genome shotgun (WGS) entry which is preliminary data.</text>
</comment>
<keyword evidence="2" id="KW-0285">Flavoprotein</keyword>
<organism evidence="6 7">
    <name type="scientific">Candidatus Limousia pullorum</name>
    <dbReference type="NCBI Taxonomy" id="2840860"/>
    <lineage>
        <taxon>Bacteria</taxon>
        <taxon>Bacillati</taxon>
        <taxon>Bacillota</taxon>
        <taxon>Clostridia</taxon>
        <taxon>Eubacteriales</taxon>
        <taxon>Oscillospiraceae</taxon>
        <taxon>Oscillospiraceae incertae sedis</taxon>
        <taxon>Candidatus Limousia</taxon>
    </lineage>
</organism>
<gene>
    <name evidence="6" type="ORF">IAD22_06375</name>
</gene>
<dbReference type="EMBL" id="DVNG01000093">
    <property type="protein sequence ID" value="HIU50620.1"/>
    <property type="molecule type" value="Genomic_DNA"/>
</dbReference>
<keyword evidence="3" id="KW-0274">FAD</keyword>